<evidence type="ECO:0000313" key="1">
    <source>
        <dbReference type="EMBL" id="JAE07126.1"/>
    </source>
</evidence>
<dbReference type="EMBL" id="GBRH01190770">
    <property type="protein sequence ID" value="JAE07126.1"/>
    <property type="molecule type" value="Transcribed_RNA"/>
</dbReference>
<name>A0A0A9FAJ2_ARUDO</name>
<reference evidence="1" key="2">
    <citation type="journal article" date="2015" name="Data Brief">
        <title>Shoot transcriptome of the giant reed, Arundo donax.</title>
        <authorList>
            <person name="Barrero R.A."/>
            <person name="Guerrero F.D."/>
            <person name="Moolhuijzen P."/>
            <person name="Goolsby J.A."/>
            <person name="Tidwell J."/>
            <person name="Bellgard S.E."/>
            <person name="Bellgard M.I."/>
        </authorList>
    </citation>
    <scope>NUCLEOTIDE SEQUENCE</scope>
    <source>
        <tissue evidence="1">Shoot tissue taken approximately 20 cm above the soil surface</tissue>
    </source>
</reference>
<sequence length="70" mass="7834">MARWIDTKHVGFFVASHNVLVLIIMRPSVQLLSPPLSLTNVACSSVGCEEYVSPWYSDGDCILFPADWFC</sequence>
<dbReference type="AlphaFoldDB" id="A0A0A9FAJ2"/>
<organism evidence="1">
    <name type="scientific">Arundo donax</name>
    <name type="common">Giant reed</name>
    <name type="synonym">Donax arundinaceus</name>
    <dbReference type="NCBI Taxonomy" id="35708"/>
    <lineage>
        <taxon>Eukaryota</taxon>
        <taxon>Viridiplantae</taxon>
        <taxon>Streptophyta</taxon>
        <taxon>Embryophyta</taxon>
        <taxon>Tracheophyta</taxon>
        <taxon>Spermatophyta</taxon>
        <taxon>Magnoliopsida</taxon>
        <taxon>Liliopsida</taxon>
        <taxon>Poales</taxon>
        <taxon>Poaceae</taxon>
        <taxon>PACMAD clade</taxon>
        <taxon>Arundinoideae</taxon>
        <taxon>Arundineae</taxon>
        <taxon>Arundo</taxon>
    </lineage>
</organism>
<accession>A0A0A9FAJ2</accession>
<reference evidence="1" key="1">
    <citation type="submission" date="2014-09" db="EMBL/GenBank/DDBJ databases">
        <authorList>
            <person name="Magalhaes I.L.F."/>
            <person name="Oliveira U."/>
            <person name="Santos F.R."/>
            <person name="Vidigal T.H.D.A."/>
            <person name="Brescovit A.D."/>
            <person name="Santos A.J."/>
        </authorList>
    </citation>
    <scope>NUCLEOTIDE SEQUENCE</scope>
    <source>
        <tissue evidence="1">Shoot tissue taken approximately 20 cm above the soil surface</tissue>
    </source>
</reference>
<proteinExistence type="predicted"/>
<protein>
    <submittedName>
        <fullName evidence="1">Uncharacterized protein</fullName>
    </submittedName>
</protein>